<comment type="caution">
    <text evidence="1">The sequence shown here is derived from an EMBL/GenBank/DDBJ whole genome shotgun (WGS) entry which is preliminary data.</text>
</comment>
<reference evidence="1" key="1">
    <citation type="journal article" date="2015" name="Nature">
        <title>Complex archaea that bridge the gap between prokaryotes and eukaryotes.</title>
        <authorList>
            <person name="Spang A."/>
            <person name="Saw J.H."/>
            <person name="Jorgensen S.L."/>
            <person name="Zaremba-Niedzwiedzka K."/>
            <person name="Martijn J."/>
            <person name="Lind A.E."/>
            <person name="van Eijk R."/>
            <person name="Schleper C."/>
            <person name="Guy L."/>
            <person name="Ettema T.J."/>
        </authorList>
    </citation>
    <scope>NUCLEOTIDE SEQUENCE</scope>
</reference>
<accession>A0A0F9JCJ2</accession>
<sequence length="123" mass="14286">MDDLAEDIRALINSHSREADSDTPDFILAEYLLASLCAFEVGVNRRDGFYGLHLKLERVHQLHWEFDNHTEFKSQTDAKTGEEIRAWTEATKEEFHLPEGAQWLMVNEDSEYFMRAALPQKVT</sequence>
<name>A0A0F9JCJ2_9ZZZZ</name>
<gene>
    <name evidence="1" type="ORF">LCGC14_1546020</name>
</gene>
<protein>
    <submittedName>
        <fullName evidence="1">Uncharacterized protein</fullName>
    </submittedName>
</protein>
<proteinExistence type="predicted"/>
<organism evidence="1">
    <name type="scientific">marine sediment metagenome</name>
    <dbReference type="NCBI Taxonomy" id="412755"/>
    <lineage>
        <taxon>unclassified sequences</taxon>
        <taxon>metagenomes</taxon>
        <taxon>ecological metagenomes</taxon>
    </lineage>
</organism>
<dbReference type="EMBL" id="LAZR01011755">
    <property type="protein sequence ID" value="KKM60031.1"/>
    <property type="molecule type" value="Genomic_DNA"/>
</dbReference>
<evidence type="ECO:0000313" key="1">
    <source>
        <dbReference type="EMBL" id="KKM60031.1"/>
    </source>
</evidence>
<dbReference type="AlphaFoldDB" id="A0A0F9JCJ2"/>